<evidence type="ECO:0000256" key="2">
    <source>
        <dbReference type="ARBA" id="ARBA00008814"/>
    </source>
</evidence>
<comment type="caution">
    <text evidence="7">The sequence shown here is derived from an EMBL/GenBank/DDBJ whole genome shotgun (WGS) entry which is preliminary data.</text>
</comment>
<dbReference type="GO" id="GO:1901678">
    <property type="term" value="P:iron coordination entity transport"/>
    <property type="evidence" value="ECO:0007669"/>
    <property type="project" value="UniProtKB-ARBA"/>
</dbReference>
<dbReference type="PROSITE" id="PS50983">
    <property type="entry name" value="FE_B12_PBP"/>
    <property type="match status" value="1"/>
</dbReference>
<proteinExistence type="inferred from homology"/>
<dbReference type="SUPFAM" id="SSF53807">
    <property type="entry name" value="Helical backbone' metal receptor"/>
    <property type="match status" value="1"/>
</dbReference>
<evidence type="ECO:0000256" key="5">
    <source>
        <dbReference type="SAM" id="MobiDB-lite"/>
    </source>
</evidence>
<reference evidence="7 8" key="1">
    <citation type="submission" date="2016-01" db="EMBL/GenBank/DDBJ databases">
        <title>Mycobacterium immunogenum strain CD11_6 genome sequencing and assembly.</title>
        <authorList>
            <person name="Kaur G."/>
            <person name="Nair G.R."/>
            <person name="Mayilraj S."/>
        </authorList>
    </citation>
    <scope>NUCLEOTIDE SEQUENCE [LARGE SCALE GENOMIC DNA]</scope>
    <source>
        <strain evidence="7 8">CD11-6</strain>
    </source>
</reference>
<evidence type="ECO:0000259" key="6">
    <source>
        <dbReference type="PROSITE" id="PS50983"/>
    </source>
</evidence>
<dbReference type="AlphaFoldDB" id="A0A179V8T7"/>
<dbReference type="PANTHER" id="PTHR30532">
    <property type="entry name" value="IRON III DICITRATE-BINDING PERIPLASMIC PROTEIN"/>
    <property type="match status" value="1"/>
</dbReference>
<gene>
    <name evidence="7" type="ORF">AWB85_12860</name>
</gene>
<comment type="similarity">
    <text evidence="2">Belongs to the bacterial solute-binding protein 8 family.</text>
</comment>
<evidence type="ECO:0000256" key="1">
    <source>
        <dbReference type="ARBA" id="ARBA00004196"/>
    </source>
</evidence>
<keyword evidence="3" id="KW-0813">Transport</keyword>
<dbReference type="Pfam" id="PF01497">
    <property type="entry name" value="Peripla_BP_2"/>
    <property type="match status" value="1"/>
</dbReference>
<feature type="compositionally biased region" description="Basic and acidic residues" evidence="5">
    <location>
        <begin position="14"/>
        <end position="24"/>
    </location>
</feature>
<keyword evidence="4" id="KW-0732">Signal</keyword>
<feature type="domain" description="Fe/B12 periplasmic-binding" evidence="6">
    <location>
        <begin position="97"/>
        <end position="353"/>
    </location>
</feature>
<dbReference type="GO" id="GO:0030288">
    <property type="term" value="C:outer membrane-bounded periplasmic space"/>
    <property type="evidence" value="ECO:0007669"/>
    <property type="project" value="TreeGrafter"/>
</dbReference>
<evidence type="ECO:0000256" key="4">
    <source>
        <dbReference type="ARBA" id="ARBA00022729"/>
    </source>
</evidence>
<dbReference type="Gene3D" id="3.40.50.1980">
    <property type="entry name" value="Nitrogenase molybdenum iron protein domain"/>
    <property type="match status" value="2"/>
</dbReference>
<evidence type="ECO:0000256" key="3">
    <source>
        <dbReference type="ARBA" id="ARBA00022448"/>
    </source>
</evidence>
<sequence>MAFPQVVGVQPDGRPFDSPRADSGHIRLSPLTGGSLLGMATAGRRMIAALLMLLALAGCSREQRPPAAPPPTQSPDGFPLSIPHRYGGAFLPTRPNRIVTLGWNDQDLVQSLGTKPDGVRSTLPEYPMYPWVVPEVSHPPVVSGVQLDFDAIAAAKPDVILAIGADIDRPSYDRLSQIAPTVVSEDRIDRAETPWYTQLFTIGRAIGKSEQARMRSEEVGTRYNQIRTGHQYWVNRTAVVDWVADGQGSFLIGFRDPRRAVFDGLGFLSQRYAGPVPDNELKSKADQDLLVVVGATEQQAKSMSGLADLRAVTEGRAIYIPADSPVVSALRLGGPLARIYALEQLTPQLERALKPPPPR</sequence>
<dbReference type="InterPro" id="IPR051313">
    <property type="entry name" value="Bact_iron-sidero_bind"/>
</dbReference>
<dbReference type="EMBL" id="LQYE01000029">
    <property type="protein sequence ID" value="OAT67532.1"/>
    <property type="molecule type" value="Genomic_DNA"/>
</dbReference>
<feature type="region of interest" description="Disordered" evidence="5">
    <location>
        <begin position="1"/>
        <end position="24"/>
    </location>
</feature>
<dbReference type="Proteomes" id="UP000186919">
    <property type="component" value="Unassembled WGS sequence"/>
</dbReference>
<evidence type="ECO:0000313" key="7">
    <source>
        <dbReference type="EMBL" id="OAT67532.1"/>
    </source>
</evidence>
<dbReference type="PANTHER" id="PTHR30532:SF24">
    <property type="entry name" value="FERRIC ENTEROBACTIN-BINDING PERIPLASMIC PROTEIN FEPB"/>
    <property type="match status" value="1"/>
</dbReference>
<dbReference type="InterPro" id="IPR002491">
    <property type="entry name" value="ABC_transptr_periplasmic_BD"/>
</dbReference>
<evidence type="ECO:0000313" key="8">
    <source>
        <dbReference type="Proteomes" id="UP000186919"/>
    </source>
</evidence>
<name>A0A179V8T7_9MYCO</name>
<comment type="subcellular location">
    <subcellularLocation>
        <location evidence="1">Cell envelope</location>
    </subcellularLocation>
</comment>
<accession>A0A179V8T7</accession>
<protein>
    <recommendedName>
        <fullName evidence="6">Fe/B12 periplasmic-binding domain-containing protein</fullName>
    </recommendedName>
</protein>
<organism evidence="7 8">
    <name type="scientific">Mycobacteroides immunogenum</name>
    <dbReference type="NCBI Taxonomy" id="83262"/>
    <lineage>
        <taxon>Bacteria</taxon>
        <taxon>Bacillati</taxon>
        <taxon>Actinomycetota</taxon>
        <taxon>Actinomycetes</taxon>
        <taxon>Mycobacteriales</taxon>
        <taxon>Mycobacteriaceae</taxon>
        <taxon>Mycobacteroides</taxon>
    </lineage>
</organism>